<evidence type="ECO:0000256" key="3">
    <source>
        <dbReference type="SAM" id="SignalP"/>
    </source>
</evidence>
<proteinExistence type="predicted"/>
<organism evidence="4 5">
    <name type="scientific">Sandaracinus amylolyticus</name>
    <dbReference type="NCBI Taxonomy" id="927083"/>
    <lineage>
        <taxon>Bacteria</taxon>
        <taxon>Pseudomonadati</taxon>
        <taxon>Myxococcota</taxon>
        <taxon>Polyangia</taxon>
        <taxon>Polyangiales</taxon>
        <taxon>Sandaracinaceae</taxon>
        <taxon>Sandaracinus</taxon>
    </lineage>
</organism>
<feature type="signal peptide" evidence="3">
    <location>
        <begin position="1"/>
        <end position="21"/>
    </location>
</feature>
<name>A0A0F6YGM2_9BACT</name>
<keyword evidence="5" id="KW-1185">Reference proteome</keyword>
<dbReference type="SUPFAM" id="SSF48452">
    <property type="entry name" value="TPR-like"/>
    <property type="match status" value="1"/>
</dbReference>
<gene>
    <name evidence="4" type="ORF">DB32_001256</name>
</gene>
<dbReference type="PROSITE" id="PS50005">
    <property type="entry name" value="TPR"/>
    <property type="match status" value="1"/>
</dbReference>
<dbReference type="KEGG" id="samy:DB32_001256"/>
<keyword evidence="2" id="KW-0472">Membrane</keyword>
<feature type="transmembrane region" description="Helical" evidence="2">
    <location>
        <begin position="183"/>
        <end position="206"/>
    </location>
</feature>
<feature type="repeat" description="TPR" evidence="1">
    <location>
        <begin position="31"/>
        <end position="64"/>
    </location>
</feature>
<dbReference type="STRING" id="927083.DB32_001256"/>
<feature type="transmembrane region" description="Helical" evidence="2">
    <location>
        <begin position="141"/>
        <end position="162"/>
    </location>
</feature>
<evidence type="ECO:0008006" key="6">
    <source>
        <dbReference type="Google" id="ProtNLM"/>
    </source>
</evidence>
<keyword evidence="3" id="KW-0732">Signal</keyword>
<dbReference type="Gene3D" id="1.25.40.10">
    <property type="entry name" value="Tetratricopeptide repeat domain"/>
    <property type="match status" value="1"/>
</dbReference>
<protein>
    <recommendedName>
        <fullName evidence="6">Tetratricopeptide repeat protein</fullName>
    </recommendedName>
</protein>
<dbReference type="AlphaFoldDB" id="A0A0F6YGM2"/>
<sequence>MRSLAAILALFVVLVAMPALAQDDEATRAAAREAFRAGEAAFIEEDDARALTLFRRAFELAPHDAVRFNIAVCLERLGRPEEALQEYEAAAISTQLDEAARARARSQADALRARIVAARVPPPVPPLPPPREPEPTLAPGWLTWTGGALAVLGAAGIIGFSIRTSDLEAAYVAQPTVATRDEGLLMAGLAYTSIGVTALGALLVVLDLAWLRTGAEARVAITGTGVAVRF</sequence>
<keyword evidence="2" id="KW-1133">Transmembrane helix</keyword>
<accession>A0A0F6YGM2</accession>
<evidence type="ECO:0000256" key="1">
    <source>
        <dbReference type="PROSITE-ProRule" id="PRU00339"/>
    </source>
</evidence>
<evidence type="ECO:0000313" key="5">
    <source>
        <dbReference type="Proteomes" id="UP000034883"/>
    </source>
</evidence>
<keyword evidence="1" id="KW-0802">TPR repeat</keyword>
<feature type="chain" id="PRO_5002512402" description="Tetratricopeptide repeat protein" evidence="3">
    <location>
        <begin position="22"/>
        <end position="230"/>
    </location>
</feature>
<dbReference type="InterPro" id="IPR011990">
    <property type="entry name" value="TPR-like_helical_dom_sf"/>
</dbReference>
<dbReference type="Proteomes" id="UP000034883">
    <property type="component" value="Chromosome"/>
</dbReference>
<keyword evidence="2" id="KW-0812">Transmembrane</keyword>
<reference evidence="4 5" key="1">
    <citation type="submission" date="2015-03" db="EMBL/GenBank/DDBJ databases">
        <title>Genome assembly of Sandaracinus amylolyticus DSM 53668.</title>
        <authorList>
            <person name="Sharma G."/>
            <person name="Subramanian S."/>
        </authorList>
    </citation>
    <scope>NUCLEOTIDE SEQUENCE [LARGE SCALE GENOMIC DNA]</scope>
    <source>
        <strain evidence="4 5">DSM 53668</strain>
    </source>
</reference>
<evidence type="ECO:0000313" key="4">
    <source>
        <dbReference type="EMBL" id="AKF04107.1"/>
    </source>
</evidence>
<evidence type="ECO:0000256" key="2">
    <source>
        <dbReference type="SAM" id="Phobius"/>
    </source>
</evidence>
<dbReference type="InterPro" id="IPR019734">
    <property type="entry name" value="TPR_rpt"/>
</dbReference>
<dbReference type="RefSeq" id="WP_053231486.1">
    <property type="nucleotide sequence ID" value="NZ_CP011125.1"/>
</dbReference>
<dbReference type="EMBL" id="CP011125">
    <property type="protein sequence ID" value="AKF04107.1"/>
    <property type="molecule type" value="Genomic_DNA"/>
</dbReference>